<dbReference type="Pfam" id="PF02362">
    <property type="entry name" value="B3"/>
    <property type="match status" value="1"/>
</dbReference>
<dbReference type="PANTHER" id="PTHR31391:SF4">
    <property type="entry name" value="B3 DOMAIN-CONTAINING PROTEIN OS03G0184500"/>
    <property type="match status" value="1"/>
</dbReference>
<evidence type="ECO:0000256" key="1">
    <source>
        <dbReference type="ARBA" id="ARBA00004123"/>
    </source>
</evidence>
<comment type="caution">
    <text evidence="9">The sequence shown here is derived from an EMBL/GenBank/DDBJ whole genome shotgun (WGS) entry which is preliminary data.</text>
</comment>
<keyword evidence="6" id="KW-0175">Coiled coil</keyword>
<sequence>MAKEELKFLKSKQDGDKDDSVILGLLALPDFPQNPKADAGHTKSNVTSRKRKQSHKDDHAEKLTSQRRKQALAQSCALKRAEEVRANLDPQYPILVKYMLPSHISSCFWLGLPLNFCKSYLPKKDEMITLISENGDEYPVKYLAEKSGLSGRWRGFSILHKLVEGDVLVFHLIKPTSFKVYIIRENELADIDGTLSLLHLDARAKPTEPGKAVKTAQNFPRKRVTFILPEENDRSTSPSVSGLDIALTSEQTGNDSEEVDSEIKFSKSAVEFKDVTNIESFTIRVNGLIIDSEISKFVKTKYYDLCRSQNAFLHDHLLKVISPKLVVGIISETVNISDAIAVGKLTTTPKEFTIWDKSLIAFGQLGMNVGFLRTRLKQLMNLARESEQAMDSKRYREALLRKTEVEEETRTTKSKLSELKEASKKVETEIEYLKVKAERFEVKFQAEASAHW</sequence>
<feature type="coiled-coil region" evidence="6">
    <location>
        <begin position="402"/>
        <end position="436"/>
    </location>
</feature>
<dbReference type="SUPFAM" id="SSF101936">
    <property type="entry name" value="DNA-binding pseudobarrel domain"/>
    <property type="match status" value="1"/>
</dbReference>
<evidence type="ECO:0000256" key="2">
    <source>
        <dbReference type="ARBA" id="ARBA00023015"/>
    </source>
</evidence>
<name>A0A7J6VBK0_THATH</name>
<keyword evidence="2" id="KW-0805">Transcription regulation</keyword>
<feature type="compositionally biased region" description="Basic and acidic residues" evidence="7">
    <location>
        <begin position="55"/>
        <end position="64"/>
    </location>
</feature>
<evidence type="ECO:0000259" key="8">
    <source>
        <dbReference type="PROSITE" id="PS50863"/>
    </source>
</evidence>
<dbReference type="InterPro" id="IPR003340">
    <property type="entry name" value="B3_DNA-bd"/>
</dbReference>
<keyword evidence="10" id="KW-1185">Reference proteome</keyword>
<dbReference type="EMBL" id="JABWDY010034961">
    <property type="protein sequence ID" value="KAF5182283.1"/>
    <property type="molecule type" value="Genomic_DNA"/>
</dbReference>
<dbReference type="Gene3D" id="2.40.330.10">
    <property type="entry name" value="DNA-binding pseudobarrel domain"/>
    <property type="match status" value="1"/>
</dbReference>
<keyword evidence="4" id="KW-0804">Transcription</keyword>
<feature type="region of interest" description="Disordered" evidence="7">
    <location>
        <begin position="30"/>
        <end position="68"/>
    </location>
</feature>
<dbReference type="PANTHER" id="PTHR31391">
    <property type="entry name" value="B3 DOMAIN-CONTAINING PROTEIN OS11G0197600-RELATED"/>
    <property type="match status" value="1"/>
</dbReference>
<feature type="domain" description="TF-B3" evidence="8">
    <location>
        <begin position="95"/>
        <end position="186"/>
    </location>
</feature>
<keyword evidence="5" id="KW-0539">Nucleus</keyword>
<dbReference type="OrthoDB" id="1909330at2759"/>
<evidence type="ECO:0000313" key="9">
    <source>
        <dbReference type="EMBL" id="KAF5182283.1"/>
    </source>
</evidence>
<dbReference type="CDD" id="cd10017">
    <property type="entry name" value="B3_DNA"/>
    <property type="match status" value="1"/>
</dbReference>
<dbReference type="SMART" id="SM01019">
    <property type="entry name" value="B3"/>
    <property type="match status" value="1"/>
</dbReference>
<evidence type="ECO:0000256" key="5">
    <source>
        <dbReference type="ARBA" id="ARBA00023242"/>
    </source>
</evidence>
<dbReference type="AlphaFoldDB" id="A0A7J6VBK0"/>
<dbReference type="GO" id="GO:0005634">
    <property type="term" value="C:nucleus"/>
    <property type="evidence" value="ECO:0007669"/>
    <property type="project" value="UniProtKB-SubCell"/>
</dbReference>
<dbReference type="Proteomes" id="UP000554482">
    <property type="component" value="Unassembled WGS sequence"/>
</dbReference>
<protein>
    <submittedName>
        <fullName evidence="9">B3 domain-containing protein</fullName>
    </submittedName>
</protein>
<dbReference type="InterPro" id="IPR015300">
    <property type="entry name" value="DNA-bd_pseudobarrel_sf"/>
</dbReference>
<evidence type="ECO:0000256" key="3">
    <source>
        <dbReference type="ARBA" id="ARBA00023125"/>
    </source>
</evidence>
<keyword evidence="3" id="KW-0238">DNA-binding</keyword>
<reference evidence="9 10" key="1">
    <citation type="submission" date="2020-06" db="EMBL/GenBank/DDBJ databases">
        <title>Transcriptomic and genomic resources for Thalictrum thalictroides and T. hernandezii: Facilitating candidate gene discovery in an emerging model plant lineage.</title>
        <authorList>
            <person name="Arias T."/>
            <person name="Riano-Pachon D.M."/>
            <person name="Di Stilio V.S."/>
        </authorList>
    </citation>
    <scope>NUCLEOTIDE SEQUENCE [LARGE SCALE GENOMIC DNA]</scope>
    <source>
        <strain evidence="10">cv. WT478/WT964</strain>
        <tissue evidence="9">Leaves</tissue>
    </source>
</reference>
<proteinExistence type="predicted"/>
<evidence type="ECO:0000256" key="7">
    <source>
        <dbReference type="SAM" id="MobiDB-lite"/>
    </source>
</evidence>
<dbReference type="GO" id="GO:0003677">
    <property type="term" value="F:DNA binding"/>
    <property type="evidence" value="ECO:0007669"/>
    <property type="project" value="UniProtKB-KW"/>
</dbReference>
<organism evidence="9 10">
    <name type="scientific">Thalictrum thalictroides</name>
    <name type="common">Rue-anemone</name>
    <name type="synonym">Anemone thalictroides</name>
    <dbReference type="NCBI Taxonomy" id="46969"/>
    <lineage>
        <taxon>Eukaryota</taxon>
        <taxon>Viridiplantae</taxon>
        <taxon>Streptophyta</taxon>
        <taxon>Embryophyta</taxon>
        <taxon>Tracheophyta</taxon>
        <taxon>Spermatophyta</taxon>
        <taxon>Magnoliopsida</taxon>
        <taxon>Ranunculales</taxon>
        <taxon>Ranunculaceae</taxon>
        <taxon>Thalictroideae</taxon>
        <taxon>Thalictrum</taxon>
    </lineage>
</organism>
<comment type="subcellular location">
    <subcellularLocation>
        <location evidence="1">Nucleus</location>
    </subcellularLocation>
</comment>
<gene>
    <name evidence="9" type="ORF">FRX31_028130</name>
</gene>
<feature type="non-terminal residue" evidence="9">
    <location>
        <position position="1"/>
    </location>
</feature>
<evidence type="ECO:0000256" key="6">
    <source>
        <dbReference type="SAM" id="Coils"/>
    </source>
</evidence>
<evidence type="ECO:0000313" key="10">
    <source>
        <dbReference type="Proteomes" id="UP000554482"/>
    </source>
</evidence>
<evidence type="ECO:0000256" key="4">
    <source>
        <dbReference type="ARBA" id="ARBA00023163"/>
    </source>
</evidence>
<dbReference type="PROSITE" id="PS50863">
    <property type="entry name" value="B3"/>
    <property type="match status" value="1"/>
</dbReference>
<accession>A0A7J6VBK0</accession>
<dbReference type="InterPro" id="IPR044837">
    <property type="entry name" value="REM16-like"/>
</dbReference>